<dbReference type="CDD" id="cd14656">
    <property type="entry name" value="Imelysin-like_EfeO"/>
    <property type="match status" value="1"/>
</dbReference>
<dbReference type="Pfam" id="PF09375">
    <property type="entry name" value="Peptidase_M75"/>
    <property type="match status" value="1"/>
</dbReference>
<evidence type="ECO:0000256" key="1">
    <source>
        <dbReference type="ARBA" id="ARBA00004196"/>
    </source>
</evidence>
<feature type="chain" id="PRO_5036918920" evidence="4">
    <location>
        <begin position="29"/>
        <end position="384"/>
    </location>
</feature>
<gene>
    <name evidence="6" type="ORF">KG104_05710</name>
</gene>
<dbReference type="RefSeq" id="WP_104161794.1">
    <property type="nucleotide sequence ID" value="NZ_CP076456.1"/>
</dbReference>
<evidence type="ECO:0000256" key="3">
    <source>
        <dbReference type="ARBA" id="ARBA00022729"/>
    </source>
</evidence>
<evidence type="ECO:0000313" key="6">
    <source>
        <dbReference type="EMBL" id="QWQ37253.1"/>
    </source>
</evidence>
<dbReference type="KEGG" id="asun:KG104_05710"/>
<dbReference type="PANTHER" id="PTHR39192">
    <property type="entry name" value="IRON UPTAKE SYSTEM COMPONENT EFEO"/>
    <property type="match status" value="1"/>
</dbReference>
<dbReference type="InterPro" id="IPR050894">
    <property type="entry name" value="EfeM/EfeO_iron_uptake"/>
</dbReference>
<proteinExistence type="inferred from homology"/>
<evidence type="ECO:0000256" key="4">
    <source>
        <dbReference type="SAM" id="SignalP"/>
    </source>
</evidence>
<dbReference type="InterPro" id="IPR034981">
    <property type="entry name" value="Imelysin-like_EfeO/Algp7"/>
</dbReference>
<dbReference type="NCBIfam" id="NF041757">
    <property type="entry name" value="EfeO"/>
    <property type="match status" value="1"/>
</dbReference>
<feature type="domain" description="Imelysin-like" evidence="5">
    <location>
        <begin position="146"/>
        <end position="378"/>
    </location>
</feature>
<reference evidence="6" key="1">
    <citation type="submission" date="2021-06" db="EMBL/GenBank/DDBJ databases">
        <title>Novel species in genus Arthrobacter.</title>
        <authorList>
            <person name="Zhang G."/>
        </authorList>
    </citation>
    <scope>NUCLEOTIDE SEQUENCE</scope>
    <source>
        <strain evidence="6">Zg-ZUI122</strain>
    </source>
</reference>
<dbReference type="Gene3D" id="1.20.1420.20">
    <property type="entry name" value="M75 peptidase, HXXE motif"/>
    <property type="match status" value="1"/>
</dbReference>
<dbReference type="AlphaFoldDB" id="A0A975XLX9"/>
<dbReference type="PROSITE" id="PS51257">
    <property type="entry name" value="PROKAR_LIPOPROTEIN"/>
    <property type="match status" value="1"/>
</dbReference>
<protein>
    <submittedName>
        <fullName evidence="6">PbrT family lead (Pb2+) uptake porter</fullName>
    </submittedName>
</protein>
<keyword evidence="7" id="KW-1185">Reference proteome</keyword>
<feature type="signal peptide" evidence="4">
    <location>
        <begin position="1"/>
        <end position="28"/>
    </location>
</feature>
<dbReference type="InterPro" id="IPR038352">
    <property type="entry name" value="Imelysin_sf"/>
</dbReference>
<dbReference type="Proteomes" id="UP000680588">
    <property type="component" value="Chromosome"/>
</dbReference>
<dbReference type="EMBL" id="CP076456">
    <property type="protein sequence ID" value="QWQ37253.1"/>
    <property type="molecule type" value="Genomic_DNA"/>
</dbReference>
<dbReference type="InterPro" id="IPR018976">
    <property type="entry name" value="Imelysin-like"/>
</dbReference>
<evidence type="ECO:0000313" key="7">
    <source>
        <dbReference type="Proteomes" id="UP000680588"/>
    </source>
</evidence>
<comment type="subcellular location">
    <subcellularLocation>
        <location evidence="1">Cell envelope</location>
    </subcellularLocation>
</comment>
<accession>A0A975XLX9</accession>
<dbReference type="GO" id="GO:0030313">
    <property type="term" value="C:cell envelope"/>
    <property type="evidence" value="ECO:0007669"/>
    <property type="project" value="UniProtKB-SubCell"/>
</dbReference>
<sequence length="384" mass="41430">MKAHPSLAPAVLLAVAALALSGCTDNTAAGDGGGIAVSSTADDCSVATDTAPGGTIRFDVTNDGDEVTEFYLLAEDGLRIVGEVENIGPGLTRDLVVMAPEGKYFTACKPGMVGDGIRSAFTVTEAPAGQEISADRAELQDTAVNLYAAYVKDQAAQLVEGTREFAAAFAAGEEETARALYPQVRMHWERIEPVAESFGDLDPILDAREADLEEGDEFTGWHRAEKDLWAPVDYTKMTAEERSYIADKMVADTEELFSRTQELTFTADKLANGAKELLDEVATGKVTGEEEFFSHTDLWDFQANVDGARIAYEDLKPLLAENDGDLDAALEENFAALQELLDQYRVDDGFKLYTELTDEQIQELSAAVDSLSEPLSKLTAAVVK</sequence>
<comment type="similarity">
    <text evidence="2">Belongs to the EfeM/EfeO family.</text>
</comment>
<dbReference type="InterPro" id="IPR053377">
    <property type="entry name" value="Iron_uptake_EfeM/EfeO"/>
</dbReference>
<dbReference type="PANTHER" id="PTHR39192:SF1">
    <property type="entry name" value="IRON UPTAKE SYSTEM COMPONENT EFEO"/>
    <property type="match status" value="1"/>
</dbReference>
<name>A0A975XLX9_9MICC</name>
<keyword evidence="3 4" id="KW-0732">Signal</keyword>
<evidence type="ECO:0000259" key="5">
    <source>
        <dbReference type="Pfam" id="PF09375"/>
    </source>
</evidence>
<evidence type="ECO:0000256" key="2">
    <source>
        <dbReference type="ARBA" id="ARBA00005989"/>
    </source>
</evidence>
<organism evidence="6 7">
    <name type="scientific">Arthrobacter sunyaminii</name>
    <dbReference type="NCBI Taxonomy" id="2816859"/>
    <lineage>
        <taxon>Bacteria</taxon>
        <taxon>Bacillati</taxon>
        <taxon>Actinomycetota</taxon>
        <taxon>Actinomycetes</taxon>
        <taxon>Micrococcales</taxon>
        <taxon>Micrococcaceae</taxon>
        <taxon>Arthrobacter</taxon>
    </lineage>
</organism>